<reference evidence="2 3" key="1">
    <citation type="submission" date="2015-11" db="EMBL/GenBank/DDBJ databases">
        <title>Evidence for parallel genomic evolution in an endosymbiosis of termite gut flagellates.</title>
        <authorList>
            <person name="Zheng H."/>
        </authorList>
    </citation>
    <scope>NUCLEOTIDE SEQUENCE [LARGE SCALE GENOMIC DNA]</scope>
    <source>
        <strain evidence="2 3">CET450</strain>
    </source>
</reference>
<accession>A0A1E5IGQ4</accession>
<keyword evidence="1" id="KW-0812">Transmembrane</keyword>
<dbReference type="AlphaFoldDB" id="A0A1E5IGQ4"/>
<feature type="transmembrane region" description="Helical" evidence="1">
    <location>
        <begin position="12"/>
        <end position="30"/>
    </location>
</feature>
<dbReference type="EMBL" id="LNVX01000641">
    <property type="protein sequence ID" value="OEG69594.1"/>
    <property type="molecule type" value="Genomic_DNA"/>
</dbReference>
<dbReference type="Proteomes" id="UP000095237">
    <property type="component" value="Unassembled WGS sequence"/>
</dbReference>
<evidence type="ECO:0000256" key="1">
    <source>
        <dbReference type="SAM" id="Phobius"/>
    </source>
</evidence>
<evidence type="ECO:0000313" key="3">
    <source>
        <dbReference type="Proteomes" id="UP000095237"/>
    </source>
</evidence>
<name>A0A1E5IGQ4_ENDTX</name>
<sequence>MSHKVRKESIWIKMYVIVLFFCGIGIWFSAQPVHNKKVYTNAALNRKIESVLIENGIVKNDILSQYIKEKNERTAAWNEFYKIIKLKSSKTARSFEKSFRSVARSIKVGLSRTDNADGSVTYKFYSPGKDYSNITFMNPPKSSNG</sequence>
<gene>
    <name evidence="2" type="ORF">ATZ36_08605</name>
</gene>
<organism evidence="2 3">
    <name type="scientific">Endomicrobium trichonymphae</name>
    <dbReference type="NCBI Taxonomy" id="1408204"/>
    <lineage>
        <taxon>Bacteria</taxon>
        <taxon>Pseudomonadati</taxon>
        <taxon>Elusimicrobiota</taxon>
        <taxon>Endomicrobiia</taxon>
        <taxon>Endomicrobiales</taxon>
        <taxon>Endomicrobiaceae</taxon>
        <taxon>Candidatus Endomicrobiellum</taxon>
    </lineage>
</organism>
<keyword evidence="1" id="KW-1133">Transmembrane helix</keyword>
<keyword evidence="1" id="KW-0472">Membrane</keyword>
<protein>
    <submittedName>
        <fullName evidence="2">Uncharacterized protein</fullName>
    </submittedName>
</protein>
<comment type="caution">
    <text evidence="2">The sequence shown here is derived from an EMBL/GenBank/DDBJ whole genome shotgun (WGS) entry which is preliminary data.</text>
</comment>
<keyword evidence="3" id="KW-1185">Reference proteome</keyword>
<evidence type="ECO:0000313" key="2">
    <source>
        <dbReference type="EMBL" id="OEG69594.1"/>
    </source>
</evidence>
<proteinExistence type="predicted"/>